<feature type="region of interest" description="Disordered" evidence="1">
    <location>
        <begin position="143"/>
        <end position="169"/>
    </location>
</feature>
<accession>A0AAV7RJC3</accession>
<feature type="region of interest" description="Disordered" evidence="1">
    <location>
        <begin position="57"/>
        <end position="78"/>
    </location>
</feature>
<evidence type="ECO:0000313" key="3">
    <source>
        <dbReference type="Proteomes" id="UP001066276"/>
    </source>
</evidence>
<evidence type="ECO:0000256" key="1">
    <source>
        <dbReference type="SAM" id="MobiDB-lite"/>
    </source>
</evidence>
<dbReference type="Proteomes" id="UP001066276">
    <property type="component" value="Chromosome 5"/>
</dbReference>
<gene>
    <name evidence="2" type="ORF">NDU88_004646</name>
</gene>
<evidence type="ECO:0000313" key="2">
    <source>
        <dbReference type="EMBL" id="KAJ1151867.1"/>
    </source>
</evidence>
<reference evidence="2" key="1">
    <citation type="journal article" date="2022" name="bioRxiv">
        <title>Sequencing and chromosome-scale assembly of the giantPleurodeles waltlgenome.</title>
        <authorList>
            <person name="Brown T."/>
            <person name="Elewa A."/>
            <person name="Iarovenko S."/>
            <person name="Subramanian E."/>
            <person name="Araus A.J."/>
            <person name="Petzold A."/>
            <person name="Susuki M."/>
            <person name="Suzuki K.-i.T."/>
            <person name="Hayashi T."/>
            <person name="Toyoda A."/>
            <person name="Oliveira C."/>
            <person name="Osipova E."/>
            <person name="Leigh N.D."/>
            <person name="Simon A."/>
            <person name="Yun M.H."/>
        </authorList>
    </citation>
    <scope>NUCLEOTIDE SEQUENCE</scope>
    <source>
        <strain evidence="2">20211129_DDA</strain>
        <tissue evidence="2">Liver</tissue>
    </source>
</reference>
<comment type="caution">
    <text evidence="2">The sequence shown here is derived from an EMBL/GenBank/DDBJ whole genome shotgun (WGS) entry which is preliminary data.</text>
</comment>
<sequence length="169" mass="18636">MQALAAVRARSVCPVEFEYIRQPQQCCCRSSPTIVPSVLEQELDLVIRAAARFVPPEIHGPRPDGRRRPRASAQVRLGRSTRPWPSYLWPHRSGAQRPGVFVLAVSGSSPNQRLSRSWAAGPAAPPYRLLFVPADVFDEEIKPAVSLRGPGQQRDRPPSQRGQEAPTSG</sequence>
<organism evidence="2 3">
    <name type="scientific">Pleurodeles waltl</name>
    <name type="common">Iberian ribbed newt</name>
    <dbReference type="NCBI Taxonomy" id="8319"/>
    <lineage>
        <taxon>Eukaryota</taxon>
        <taxon>Metazoa</taxon>
        <taxon>Chordata</taxon>
        <taxon>Craniata</taxon>
        <taxon>Vertebrata</taxon>
        <taxon>Euteleostomi</taxon>
        <taxon>Amphibia</taxon>
        <taxon>Batrachia</taxon>
        <taxon>Caudata</taxon>
        <taxon>Salamandroidea</taxon>
        <taxon>Salamandridae</taxon>
        <taxon>Pleurodelinae</taxon>
        <taxon>Pleurodeles</taxon>
    </lineage>
</organism>
<feature type="compositionally biased region" description="Polar residues" evidence="1">
    <location>
        <begin position="160"/>
        <end position="169"/>
    </location>
</feature>
<protein>
    <submittedName>
        <fullName evidence="2">Uncharacterized protein</fullName>
    </submittedName>
</protein>
<name>A0AAV7RJC3_PLEWA</name>
<dbReference type="AlphaFoldDB" id="A0AAV7RJC3"/>
<keyword evidence="3" id="KW-1185">Reference proteome</keyword>
<proteinExistence type="predicted"/>
<dbReference type="EMBL" id="JANPWB010000009">
    <property type="protein sequence ID" value="KAJ1151867.1"/>
    <property type="molecule type" value="Genomic_DNA"/>
</dbReference>